<organism evidence="1 2">
    <name type="scientific">Bradyrhizobium elkanii</name>
    <dbReference type="NCBI Taxonomy" id="29448"/>
    <lineage>
        <taxon>Bacteria</taxon>
        <taxon>Pseudomonadati</taxon>
        <taxon>Pseudomonadota</taxon>
        <taxon>Alphaproteobacteria</taxon>
        <taxon>Hyphomicrobiales</taxon>
        <taxon>Nitrobacteraceae</taxon>
        <taxon>Bradyrhizobium</taxon>
    </lineage>
</organism>
<gene>
    <name evidence="1" type="ORF">JOH49_006394</name>
</gene>
<dbReference type="RefSeq" id="WP_209944701.1">
    <property type="nucleotide sequence ID" value="NZ_JAFICZ010000001.1"/>
</dbReference>
<dbReference type="SUPFAM" id="SSF48295">
    <property type="entry name" value="TrpR-like"/>
    <property type="match status" value="1"/>
</dbReference>
<evidence type="ECO:0000313" key="1">
    <source>
        <dbReference type="EMBL" id="MBP1296641.1"/>
    </source>
</evidence>
<sequence length="132" mass="14613">MIEPTRAADGRFSPRSIVIPLCTVDDARRIYDLYLRAVCRHQGLMLNEVLRQLARPGRPNIDAQWRAAAYARQLAMYLANTLHNVPQGRLADVTGLTPAAVCLALRSIEDVREVPTFDRNVDLVAASMGAQA</sequence>
<comment type="caution">
    <text evidence="1">The sequence shown here is derived from an EMBL/GenBank/DDBJ whole genome shotgun (WGS) entry which is preliminary data.</text>
</comment>
<dbReference type="Gene3D" id="1.10.1750.10">
    <property type="match status" value="1"/>
</dbReference>
<dbReference type="AlphaFoldDB" id="A0A8I1YB30"/>
<dbReference type="GO" id="GO:0043565">
    <property type="term" value="F:sequence-specific DNA binding"/>
    <property type="evidence" value="ECO:0007669"/>
    <property type="project" value="InterPro"/>
</dbReference>
<dbReference type="EMBL" id="JAFICZ010000001">
    <property type="protein sequence ID" value="MBP1296641.1"/>
    <property type="molecule type" value="Genomic_DNA"/>
</dbReference>
<evidence type="ECO:0000313" key="2">
    <source>
        <dbReference type="Proteomes" id="UP000673383"/>
    </source>
</evidence>
<accession>A0A8I1YB30</accession>
<name>A0A8I1YB30_BRAEL</name>
<dbReference type="Proteomes" id="UP000673383">
    <property type="component" value="Unassembled WGS sequence"/>
</dbReference>
<protein>
    <submittedName>
        <fullName evidence="1">Uncharacterized protein</fullName>
    </submittedName>
</protein>
<reference evidence="1" key="1">
    <citation type="submission" date="2021-02" db="EMBL/GenBank/DDBJ databases">
        <title>Genomic Encyclopedia of Type Strains, Phase IV (KMG-V): Genome sequencing to study the core and pangenomes of soil and plant-associated prokaryotes.</title>
        <authorList>
            <person name="Whitman W."/>
        </authorList>
    </citation>
    <scope>NUCLEOTIDE SEQUENCE</scope>
    <source>
        <strain evidence="1">USDA 406</strain>
    </source>
</reference>
<proteinExistence type="predicted"/>
<dbReference type="InterPro" id="IPR010921">
    <property type="entry name" value="Trp_repressor/repl_initiator"/>
</dbReference>